<accession>A0A411CQA3</accession>
<protein>
    <submittedName>
        <fullName evidence="1">Uncharacterized protein</fullName>
    </submittedName>
</protein>
<proteinExistence type="predicted"/>
<reference evidence="1 2" key="1">
    <citation type="submission" date="2019-01" db="EMBL/GenBank/DDBJ databases">
        <authorList>
            <person name="Adair T.L."/>
            <person name="Lucas L.G."/>
            <person name="Young A.M."/>
            <person name="Antrich S.C."/>
            <person name="Baird A.G."/>
            <person name="Dunn E.L."/>
            <person name="Fernandes B.I."/>
            <person name="Fraley E.G."/>
            <person name="Ghanem A.X."/>
            <person name="Gilbert M.G."/>
            <person name="Morris T.B."/>
            <person name="Nortch B.D."/>
            <person name="Overcash M.E."/>
            <person name="Pavleszek K.E."/>
            <person name="Pellegrini L.I.O."/>
            <person name="Pham L.T."/>
            <person name="Rule L.S."/>
            <person name="Schultz E.M."/>
            <person name="Smith J."/>
            <person name="Thong B.J."/>
            <person name="Turner H.A."/>
            <person name="Walker G."/>
            <person name="Whitaker Z.J."/>
            <person name="Wilsey R.N."/>
            <person name="Yanney R.L."/>
            <person name="Klyczek K."/>
            <person name="Garlena R.A."/>
            <person name="Russell D.A."/>
            <person name="Pope W.H."/>
            <person name="Jacobs-Sera D."/>
            <person name="Hatfull G.F."/>
        </authorList>
    </citation>
    <scope>NUCLEOTIDE SEQUENCE [LARGE SCALE GENOMIC DNA]</scope>
</reference>
<dbReference type="RefSeq" id="YP_010761214.1">
    <property type="nucleotide sequence ID" value="NC_073593.1"/>
</dbReference>
<sequence>MTTIFDARQKPIQLPDTPRISRSDADIMHNAGLSLPEWEALTDKERADIRWNAGANR</sequence>
<name>A0A411CQA3_9CAUD</name>
<dbReference type="EMBL" id="MK392368">
    <property type="protein sequence ID" value="QAY16101.1"/>
    <property type="molecule type" value="Genomic_DNA"/>
</dbReference>
<dbReference type="GeneID" id="80034330"/>
<evidence type="ECO:0000313" key="2">
    <source>
        <dbReference type="Proteomes" id="UP000290693"/>
    </source>
</evidence>
<gene>
    <name evidence="1" type="primary">50</name>
    <name evidence="1" type="ORF">SEA_ELESAR_50</name>
</gene>
<organism evidence="1 2">
    <name type="scientific">Arthrobacter phage Elesar</name>
    <dbReference type="NCBI Taxonomy" id="2510522"/>
    <lineage>
        <taxon>Viruses</taxon>
        <taxon>Duplodnaviria</taxon>
        <taxon>Heunggongvirae</taxon>
        <taxon>Uroviricota</taxon>
        <taxon>Caudoviricetes</taxon>
        <taxon>Daemsvirinae</taxon>
        <taxon>Elesarvirus</taxon>
        <taxon>Elesarvirus elesar</taxon>
    </lineage>
</organism>
<evidence type="ECO:0000313" key="1">
    <source>
        <dbReference type="EMBL" id="QAY16101.1"/>
    </source>
</evidence>
<dbReference type="Proteomes" id="UP000290693">
    <property type="component" value="Segment"/>
</dbReference>
<keyword evidence="2" id="KW-1185">Reference proteome</keyword>
<dbReference type="KEGG" id="vg:80034330"/>